<accession>A0AA35VJP7</accession>
<reference evidence="2" key="1">
    <citation type="submission" date="2023-04" db="EMBL/GenBank/DDBJ databases">
        <authorList>
            <person name="Vijverberg K."/>
            <person name="Xiong W."/>
            <person name="Schranz E."/>
        </authorList>
    </citation>
    <scope>NUCLEOTIDE SEQUENCE</scope>
</reference>
<evidence type="ECO:0000313" key="3">
    <source>
        <dbReference type="Proteomes" id="UP001177003"/>
    </source>
</evidence>
<protein>
    <submittedName>
        <fullName evidence="2">Uncharacterized protein</fullName>
    </submittedName>
</protein>
<feature type="compositionally biased region" description="Basic and acidic residues" evidence="1">
    <location>
        <begin position="118"/>
        <end position="147"/>
    </location>
</feature>
<dbReference type="AlphaFoldDB" id="A0AA35VJP7"/>
<dbReference type="Proteomes" id="UP001177003">
    <property type="component" value="Chromosome 1"/>
</dbReference>
<keyword evidence="3" id="KW-1185">Reference proteome</keyword>
<feature type="region of interest" description="Disordered" evidence="1">
    <location>
        <begin position="46"/>
        <end position="147"/>
    </location>
</feature>
<evidence type="ECO:0000256" key="1">
    <source>
        <dbReference type="SAM" id="MobiDB-lite"/>
    </source>
</evidence>
<gene>
    <name evidence="2" type="ORF">LSALG_LOCUS10365</name>
</gene>
<organism evidence="2 3">
    <name type="scientific">Lactuca saligna</name>
    <name type="common">Willowleaf lettuce</name>
    <dbReference type="NCBI Taxonomy" id="75948"/>
    <lineage>
        <taxon>Eukaryota</taxon>
        <taxon>Viridiplantae</taxon>
        <taxon>Streptophyta</taxon>
        <taxon>Embryophyta</taxon>
        <taxon>Tracheophyta</taxon>
        <taxon>Spermatophyta</taxon>
        <taxon>Magnoliopsida</taxon>
        <taxon>eudicotyledons</taxon>
        <taxon>Gunneridae</taxon>
        <taxon>Pentapetalae</taxon>
        <taxon>asterids</taxon>
        <taxon>campanulids</taxon>
        <taxon>Asterales</taxon>
        <taxon>Asteraceae</taxon>
        <taxon>Cichorioideae</taxon>
        <taxon>Cichorieae</taxon>
        <taxon>Lactucinae</taxon>
        <taxon>Lactuca</taxon>
    </lineage>
</organism>
<dbReference type="EMBL" id="OX465077">
    <property type="protein sequence ID" value="CAI9270024.1"/>
    <property type="molecule type" value="Genomic_DNA"/>
</dbReference>
<feature type="compositionally biased region" description="Basic residues" evidence="1">
    <location>
        <begin position="76"/>
        <end position="95"/>
    </location>
</feature>
<proteinExistence type="predicted"/>
<name>A0AA35VJP7_LACSI</name>
<evidence type="ECO:0000313" key="2">
    <source>
        <dbReference type="EMBL" id="CAI9270024.1"/>
    </source>
</evidence>
<sequence length="147" mass="16166">MEVTCGKKLTIRSPFHLQLGGYQNDPVSKEGDMSLIMKKNTPKCLPMEELPKLDPNLTNWTESRRGDRGGGSGSGRRGKRGGGRGTRGKGKRGKGNTKFGEGTSNIDEENVVTPTVKSDNEEVRDVESPNVDDEIRVDVKSDIDFMR</sequence>